<name>A0ABT2I1J4_9SPHN</name>
<dbReference type="Pfam" id="PF00004">
    <property type="entry name" value="AAA"/>
    <property type="match status" value="2"/>
</dbReference>
<keyword evidence="3 4" id="KW-0067">ATP-binding</keyword>
<dbReference type="Gene3D" id="3.40.50.300">
    <property type="entry name" value="P-loop containing nucleotide triphosphate hydrolases"/>
    <property type="match status" value="2"/>
</dbReference>
<accession>A0ABT2I1J4</accession>
<evidence type="ECO:0000256" key="3">
    <source>
        <dbReference type="ARBA" id="ARBA00022840"/>
    </source>
</evidence>
<sequence length="656" mass="71709">MNQIQIIRRMMRRAMRGVHATTQPAKDLLEFGRTHGRMLFGLKAAEAKKLTWMALKRAVADDGSCADDGDGVLRLARELSALLRLDPVDSAIVEVTFALDRLSLPGELDDILARSGHNVPATIGEAAGAEPQEAERRVRLNPLFRLGLATFRADWRGQVRLETRWALENLLDRLPQSEAGIVALMVGPRHAAGLPMSAFAHVEDADFLRRLLEGGRRERAQGVNILIHGPPGTGKTEFARSLAAAAGFTLHGAGEADEDGDEPNRRDRIAAFQMGQRLLAGKGDAALIFDEMEDLIGDAQPAQGDWMRGREGSKVFVNRLLETNPVPVIWTTNAIGNVDPAILRRMSHVLKIDLPTRKVALRMLDHVAQEEGVTPGAGWDGLLESAPEAASVLRVSTRGARLAGETDGGLRSARSLVKALRDENDLPADAPGPVDLDLFETDRPLAPLFEQLRQTEYLNVSLLLTGIPGTGKTALAHHFARVLDRPLLVRRTSDLLSKWVGESEQRIAEAFVEARHKECVLLFDEVDSLLFDRSTARANWEVSQVNELLTWLDRHPLPVVAATNHAARLDPATLRRFVFKLELRALSGAKAGRAFAGFFGMEPPASLASVHGLTPGDLAVVARQLRYDPTRDANEIVARLRAEVAAKSDAIQPIGF</sequence>
<feature type="domain" description="AAA+ ATPase" evidence="5">
    <location>
        <begin position="458"/>
        <end position="587"/>
    </location>
</feature>
<evidence type="ECO:0000313" key="7">
    <source>
        <dbReference type="Proteomes" id="UP001165583"/>
    </source>
</evidence>
<comment type="caution">
    <text evidence="6">The sequence shown here is derived from an EMBL/GenBank/DDBJ whole genome shotgun (WGS) entry which is preliminary data.</text>
</comment>
<evidence type="ECO:0000256" key="2">
    <source>
        <dbReference type="ARBA" id="ARBA00022741"/>
    </source>
</evidence>
<keyword evidence="7" id="KW-1185">Reference proteome</keyword>
<dbReference type="PROSITE" id="PS00674">
    <property type="entry name" value="AAA"/>
    <property type="match status" value="1"/>
</dbReference>
<dbReference type="EMBL" id="JANZXA010000002">
    <property type="protein sequence ID" value="MCT2398670.1"/>
    <property type="molecule type" value="Genomic_DNA"/>
</dbReference>
<evidence type="ECO:0000256" key="4">
    <source>
        <dbReference type="RuleBase" id="RU003651"/>
    </source>
</evidence>
<protein>
    <submittedName>
        <fullName evidence="6">AAA family ATPase</fullName>
    </submittedName>
</protein>
<dbReference type="SMART" id="SM00382">
    <property type="entry name" value="AAA"/>
    <property type="match status" value="2"/>
</dbReference>
<dbReference type="InterPro" id="IPR003960">
    <property type="entry name" value="ATPase_AAA_CS"/>
</dbReference>
<organism evidence="6 7">
    <name type="scientific">Novosphingobium mangrovi</name>
    <name type="common">ex Huang et al. 2023</name>
    <dbReference type="NCBI Taxonomy" id="2976432"/>
    <lineage>
        <taxon>Bacteria</taxon>
        <taxon>Pseudomonadati</taxon>
        <taxon>Pseudomonadota</taxon>
        <taxon>Alphaproteobacteria</taxon>
        <taxon>Sphingomonadales</taxon>
        <taxon>Sphingomonadaceae</taxon>
        <taxon>Novosphingobium</taxon>
    </lineage>
</organism>
<evidence type="ECO:0000259" key="5">
    <source>
        <dbReference type="SMART" id="SM00382"/>
    </source>
</evidence>
<dbReference type="PANTHER" id="PTHR23073">
    <property type="entry name" value="26S PROTEASOME REGULATORY SUBUNIT"/>
    <property type="match status" value="1"/>
</dbReference>
<dbReference type="InterPro" id="IPR003959">
    <property type="entry name" value="ATPase_AAA_core"/>
</dbReference>
<reference evidence="6" key="1">
    <citation type="submission" date="2022-09" db="EMBL/GenBank/DDBJ databases">
        <title>Novosphingobium sp. Nov., a polycyclic aromatic hydrocarbon-degrading bacterium isolated form mangrove sediments in HongKong.</title>
        <authorList>
            <person name="Hu Z."/>
        </authorList>
    </citation>
    <scope>NUCLEOTIDE SEQUENCE</scope>
    <source>
        <strain evidence="6">HK4-1</strain>
    </source>
</reference>
<dbReference type="SUPFAM" id="SSF52540">
    <property type="entry name" value="P-loop containing nucleoside triphosphate hydrolases"/>
    <property type="match status" value="2"/>
</dbReference>
<feature type="domain" description="AAA+ ATPase" evidence="5">
    <location>
        <begin position="221"/>
        <end position="356"/>
    </location>
</feature>
<comment type="similarity">
    <text evidence="1 4">Belongs to the AAA ATPase family.</text>
</comment>
<dbReference type="InterPro" id="IPR027417">
    <property type="entry name" value="P-loop_NTPase"/>
</dbReference>
<evidence type="ECO:0000313" key="6">
    <source>
        <dbReference type="EMBL" id="MCT2398670.1"/>
    </source>
</evidence>
<dbReference type="Proteomes" id="UP001165583">
    <property type="component" value="Unassembled WGS sequence"/>
</dbReference>
<evidence type="ECO:0000256" key="1">
    <source>
        <dbReference type="ARBA" id="ARBA00006914"/>
    </source>
</evidence>
<dbReference type="RefSeq" id="WP_260044061.1">
    <property type="nucleotide sequence ID" value="NZ_JANZXA010000002.1"/>
</dbReference>
<dbReference type="CDD" id="cd19481">
    <property type="entry name" value="RecA-like_protease"/>
    <property type="match status" value="1"/>
</dbReference>
<dbReference type="InterPro" id="IPR003593">
    <property type="entry name" value="AAA+_ATPase"/>
</dbReference>
<proteinExistence type="inferred from homology"/>
<gene>
    <name evidence="6" type="ORF">NZK81_03825</name>
</gene>
<dbReference type="InterPro" id="IPR050221">
    <property type="entry name" value="26S_Proteasome_ATPase"/>
</dbReference>
<keyword evidence="2 4" id="KW-0547">Nucleotide-binding</keyword>